<organism evidence="2 3">
    <name type="scientific">Acidiferrobacter thiooxydans</name>
    <dbReference type="NCBI Taxonomy" id="163359"/>
    <lineage>
        <taxon>Bacteria</taxon>
        <taxon>Pseudomonadati</taxon>
        <taxon>Pseudomonadota</taxon>
        <taxon>Gammaproteobacteria</taxon>
        <taxon>Acidiferrobacterales</taxon>
        <taxon>Acidiferrobacteraceae</taxon>
        <taxon>Acidiferrobacter</taxon>
    </lineage>
</organism>
<dbReference type="Gene3D" id="3.40.50.450">
    <property type="match status" value="1"/>
</dbReference>
<name>A0A368HFA4_9GAMM</name>
<evidence type="ECO:0000259" key="1">
    <source>
        <dbReference type="Pfam" id="PF10686"/>
    </source>
</evidence>
<reference evidence="2 3" key="1">
    <citation type="submission" date="2018-02" db="EMBL/GenBank/DDBJ databases">
        <title>Insights into the biology of acidophilic members of the Acidiferrobacteraceae family derived from comparative genomic analyses.</title>
        <authorList>
            <person name="Issotta F."/>
            <person name="Thyssen C."/>
            <person name="Mena C."/>
            <person name="Moya A."/>
            <person name="Bellenberg S."/>
            <person name="Sproer C."/>
            <person name="Covarrubias P.C."/>
            <person name="Sand W."/>
            <person name="Quatrini R."/>
            <person name="Vera M."/>
        </authorList>
    </citation>
    <scope>NUCLEOTIDE SEQUENCE [LARGE SCALE GENOMIC DNA]</scope>
    <source>
        <strain evidence="3">m-1</strain>
    </source>
</reference>
<dbReference type="OrthoDB" id="572639at2"/>
<accession>A0A368HFA4</accession>
<proteinExistence type="predicted"/>
<dbReference type="AlphaFoldDB" id="A0A368HFA4"/>
<protein>
    <recommendedName>
        <fullName evidence="1">YspA cpYpsA-related SLOG domain-containing protein</fullName>
    </recommendedName>
</protein>
<gene>
    <name evidence="2" type="ORF">C4900_07930</name>
</gene>
<dbReference type="SUPFAM" id="SSF102405">
    <property type="entry name" value="MCP/YpsA-like"/>
    <property type="match status" value="1"/>
</dbReference>
<dbReference type="Pfam" id="PF10686">
    <property type="entry name" value="YAcAr"/>
    <property type="match status" value="1"/>
</dbReference>
<comment type="caution">
    <text evidence="2">The sequence shown here is derived from an EMBL/GenBank/DDBJ whole genome shotgun (WGS) entry which is preliminary data.</text>
</comment>
<sequence length="306" mass="33810">MGIVYSPARAWWLWPSCIIASIEYTRLTTIPIGDGQRRFRMENCAEPIPLVRVFATRLQGPREGFSRSDTLYALPILNAQGKPRPLPQVALAIQRLLTVARNRRDRQFLIPSVGVAPDEGGYTREQIAPLFASAPANCRFMEAEYAAAIPRPKACYRVVIAGSRSLKDYAPVAAALDALLRLEKGVFEVVHGGTGGVDTWAGRWAHERDLPVTVMPALWHILQGPNVVRRTNRKGSVFNASAGLDRNLHMAAYGNRVIALWDGKSRGTQHMITLAKLLGRPVTVESVSHRHTDNLPTYQLMASLGT</sequence>
<evidence type="ECO:0000313" key="2">
    <source>
        <dbReference type="EMBL" id="RCN57126.1"/>
    </source>
</evidence>
<dbReference type="Proteomes" id="UP000253250">
    <property type="component" value="Unassembled WGS sequence"/>
</dbReference>
<feature type="domain" description="YspA cpYpsA-related SLOG" evidence="1">
    <location>
        <begin position="157"/>
        <end position="220"/>
    </location>
</feature>
<evidence type="ECO:0000313" key="3">
    <source>
        <dbReference type="Proteomes" id="UP000253250"/>
    </source>
</evidence>
<dbReference type="EMBL" id="PSYR01000002">
    <property type="protein sequence ID" value="RCN57126.1"/>
    <property type="molecule type" value="Genomic_DNA"/>
</dbReference>
<keyword evidence="3" id="KW-1185">Reference proteome</keyword>
<dbReference type="InterPro" id="IPR019627">
    <property type="entry name" value="YAcAr"/>
</dbReference>